<dbReference type="AlphaFoldDB" id="A0A0A9EP55"/>
<name>A0A0A9EP55_ARUDO</name>
<sequence length="37" mass="4447">MAPFGQFCYDPVTNSKWYEIELQINCSMDLRFHTPYT</sequence>
<protein>
    <submittedName>
        <fullName evidence="1">Uncharacterized protein</fullName>
    </submittedName>
</protein>
<reference evidence="1" key="1">
    <citation type="submission" date="2014-09" db="EMBL/GenBank/DDBJ databases">
        <authorList>
            <person name="Magalhaes I.L.F."/>
            <person name="Oliveira U."/>
            <person name="Santos F.R."/>
            <person name="Vidigal T.H.D.A."/>
            <person name="Brescovit A.D."/>
            <person name="Santos A.J."/>
        </authorList>
    </citation>
    <scope>NUCLEOTIDE SEQUENCE</scope>
    <source>
        <tissue evidence="1">Shoot tissue taken approximately 20 cm above the soil surface</tissue>
    </source>
</reference>
<proteinExistence type="predicted"/>
<accession>A0A0A9EP55</accession>
<evidence type="ECO:0000313" key="1">
    <source>
        <dbReference type="EMBL" id="JAE02520.1"/>
    </source>
</evidence>
<dbReference type="EMBL" id="GBRH01195376">
    <property type="protein sequence ID" value="JAE02520.1"/>
    <property type="molecule type" value="Transcribed_RNA"/>
</dbReference>
<organism evidence="1">
    <name type="scientific">Arundo donax</name>
    <name type="common">Giant reed</name>
    <name type="synonym">Donax arundinaceus</name>
    <dbReference type="NCBI Taxonomy" id="35708"/>
    <lineage>
        <taxon>Eukaryota</taxon>
        <taxon>Viridiplantae</taxon>
        <taxon>Streptophyta</taxon>
        <taxon>Embryophyta</taxon>
        <taxon>Tracheophyta</taxon>
        <taxon>Spermatophyta</taxon>
        <taxon>Magnoliopsida</taxon>
        <taxon>Liliopsida</taxon>
        <taxon>Poales</taxon>
        <taxon>Poaceae</taxon>
        <taxon>PACMAD clade</taxon>
        <taxon>Arundinoideae</taxon>
        <taxon>Arundineae</taxon>
        <taxon>Arundo</taxon>
    </lineage>
</organism>
<reference evidence="1" key="2">
    <citation type="journal article" date="2015" name="Data Brief">
        <title>Shoot transcriptome of the giant reed, Arundo donax.</title>
        <authorList>
            <person name="Barrero R.A."/>
            <person name="Guerrero F.D."/>
            <person name="Moolhuijzen P."/>
            <person name="Goolsby J.A."/>
            <person name="Tidwell J."/>
            <person name="Bellgard S.E."/>
            <person name="Bellgard M.I."/>
        </authorList>
    </citation>
    <scope>NUCLEOTIDE SEQUENCE</scope>
    <source>
        <tissue evidence="1">Shoot tissue taken approximately 20 cm above the soil surface</tissue>
    </source>
</reference>